<dbReference type="RefSeq" id="WP_066243208.1">
    <property type="nucleotide sequence ID" value="NZ_LSGP01000020.1"/>
</dbReference>
<evidence type="ECO:0000256" key="3">
    <source>
        <dbReference type="ARBA" id="ARBA00023125"/>
    </source>
</evidence>
<dbReference type="GO" id="GO:0003700">
    <property type="term" value="F:DNA-binding transcription factor activity"/>
    <property type="evidence" value="ECO:0007669"/>
    <property type="project" value="InterPro"/>
</dbReference>
<dbReference type="Gene3D" id="3.40.190.290">
    <property type="match status" value="1"/>
</dbReference>
<sequence>MEDRDWLIIKVLQENKNVTKTAQALFISQPSLTARIRHIEDEFGVKMIYRGSRGIHFTPEGDYLAQRAQDMLTNIRHIKEQVVNMSAEIRGTLRLAAPNYLAKFKLPRLLGLFKERYPNVEFDVINAWSRDICSLLYNQDVQVGFVRTDNSWNGEKHILHEEPLCIASKKEISLKDLPQLARIDYHTDTSYKTFLNTWWSENFSRPPRISMTVGQLDICKAMVVNGLGYGILPSTIFYDVEPLHQIPITDKAGNPILRKTIMLYQTEILELKMVNLFVNFAKTVDFNHLL</sequence>
<reference evidence="6 7" key="1">
    <citation type="submission" date="2016-02" db="EMBL/GenBank/DDBJ databases">
        <title>Anaerosporomusa subterraneum gen. nov., sp. nov., a spore-forming obligate anaerobe isolated from saprolite.</title>
        <authorList>
            <person name="Choi J.K."/>
            <person name="Shah M."/>
            <person name="Yee N."/>
        </authorList>
    </citation>
    <scope>NUCLEOTIDE SEQUENCE [LARGE SCALE GENOMIC DNA]</scope>
    <source>
        <strain evidence="6 7">RU4</strain>
    </source>
</reference>
<organism evidence="6 7">
    <name type="scientific">Anaerosporomusa subterranea</name>
    <dbReference type="NCBI Taxonomy" id="1794912"/>
    <lineage>
        <taxon>Bacteria</taxon>
        <taxon>Bacillati</taxon>
        <taxon>Bacillota</taxon>
        <taxon>Negativicutes</taxon>
        <taxon>Acetonemataceae</taxon>
        <taxon>Anaerosporomusa</taxon>
    </lineage>
</organism>
<evidence type="ECO:0000256" key="1">
    <source>
        <dbReference type="ARBA" id="ARBA00009437"/>
    </source>
</evidence>
<name>A0A154BNT7_ANASB</name>
<dbReference type="AlphaFoldDB" id="A0A154BNT7"/>
<comment type="similarity">
    <text evidence="1">Belongs to the LysR transcriptional regulatory family.</text>
</comment>
<dbReference type="InterPro" id="IPR000847">
    <property type="entry name" value="LysR_HTH_N"/>
</dbReference>
<evidence type="ECO:0000313" key="7">
    <source>
        <dbReference type="Proteomes" id="UP000076268"/>
    </source>
</evidence>
<dbReference type="EMBL" id="LSGP01000020">
    <property type="protein sequence ID" value="KYZ75657.1"/>
    <property type="molecule type" value="Genomic_DNA"/>
</dbReference>
<dbReference type="Pfam" id="PF03466">
    <property type="entry name" value="LysR_substrate"/>
    <property type="match status" value="1"/>
</dbReference>
<dbReference type="PROSITE" id="PS50931">
    <property type="entry name" value="HTH_LYSR"/>
    <property type="match status" value="1"/>
</dbReference>
<proteinExistence type="inferred from homology"/>
<dbReference type="Gene3D" id="1.10.10.10">
    <property type="entry name" value="Winged helix-like DNA-binding domain superfamily/Winged helix DNA-binding domain"/>
    <property type="match status" value="1"/>
</dbReference>
<dbReference type="Proteomes" id="UP000076268">
    <property type="component" value="Unassembled WGS sequence"/>
</dbReference>
<dbReference type="InterPro" id="IPR036390">
    <property type="entry name" value="WH_DNA-bd_sf"/>
</dbReference>
<dbReference type="CDD" id="cd05466">
    <property type="entry name" value="PBP2_LTTR_substrate"/>
    <property type="match status" value="1"/>
</dbReference>
<dbReference type="InterPro" id="IPR005119">
    <property type="entry name" value="LysR_subst-bd"/>
</dbReference>
<dbReference type="PANTHER" id="PTHR30126:SF78">
    <property type="entry name" value="HTH LYSR-TYPE DOMAIN-CONTAINING PROTEIN"/>
    <property type="match status" value="1"/>
</dbReference>
<evidence type="ECO:0000256" key="2">
    <source>
        <dbReference type="ARBA" id="ARBA00023015"/>
    </source>
</evidence>
<keyword evidence="4" id="KW-0804">Transcription</keyword>
<comment type="caution">
    <text evidence="6">The sequence shown here is derived from an EMBL/GenBank/DDBJ whole genome shotgun (WGS) entry which is preliminary data.</text>
</comment>
<accession>A0A154BNT7</accession>
<dbReference type="SUPFAM" id="SSF46785">
    <property type="entry name" value="Winged helix' DNA-binding domain"/>
    <property type="match status" value="1"/>
</dbReference>
<dbReference type="PANTHER" id="PTHR30126">
    <property type="entry name" value="HTH-TYPE TRANSCRIPTIONAL REGULATOR"/>
    <property type="match status" value="1"/>
</dbReference>
<feature type="domain" description="HTH lysR-type" evidence="5">
    <location>
        <begin position="1"/>
        <end position="58"/>
    </location>
</feature>
<dbReference type="OrthoDB" id="107670at2"/>
<keyword evidence="2" id="KW-0805">Transcription regulation</keyword>
<evidence type="ECO:0000313" key="6">
    <source>
        <dbReference type="EMBL" id="KYZ75657.1"/>
    </source>
</evidence>
<dbReference type="GO" id="GO:0000976">
    <property type="term" value="F:transcription cis-regulatory region binding"/>
    <property type="evidence" value="ECO:0007669"/>
    <property type="project" value="TreeGrafter"/>
</dbReference>
<dbReference type="Pfam" id="PF00126">
    <property type="entry name" value="HTH_1"/>
    <property type="match status" value="1"/>
</dbReference>
<keyword evidence="7" id="KW-1185">Reference proteome</keyword>
<dbReference type="SUPFAM" id="SSF53850">
    <property type="entry name" value="Periplasmic binding protein-like II"/>
    <property type="match status" value="1"/>
</dbReference>
<dbReference type="STRING" id="1794912.AXX12_10605"/>
<evidence type="ECO:0000256" key="4">
    <source>
        <dbReference type="ARBA" id="ARBA00023163"/>
    </source>
</evidence>
<dbReference type="PRINTS" id="PR00039">
    <property type="entry name" value="HTHLYSR"/>
</dbReference>
<evidence type="ECO:0000259" key="5">
    <source>
        <dbReference type="PROSITE" id="PS50931"/>
    </source>
</evidence>
<gene>
    <name evidence="6" type="ORF">AXX12_10605</name>
</gene>
<keyword evidence="3" id="KW-0238">DNA-binding</keyword>
<dbReference type="InterPro" id="IPR036388">
    <property type="entry name" value="WH-like_DNA-bd_sf"/>
</dbReference>
<protein>
    <submittedName>
        <fullName evidence="6">LysR family transcriptional regulator</fullName>
    </submittedName>
</protein>